<evidence type="ECO:0000313" key="3">
    <source>
        <dbReference type="Proteomes" id="UP001596047"/>
    </source>
</evidence>
<feature type="domain" description="Amine oxidase" evidence="1">
    <location>
        <begin position="13"/>
        <end position="420"/>
    </location>
</feature>
<dbReference type="EMBL" id="JBHSOW010000098">
    <property type="protein sequence ID" value="MFC5652509.1"/>
    <property type="molecule type" value="Genomic_DNA"/>
</dbReference>
<dbReference type="InterPro" id="IPR036188">
    <property type="entry name" value="FAD/NAD-bd_sf"/>
</dbReference>
<dbReference type="Gene3D" id="3.90.660.50">
    <property type="match status" value="1"/>
</dbReference>
<reference evidence="3" key="1">
    <citation type="journal article" date="2019" name="Int. J. Syst. Evol. Microbiol.">
        <title>The Global Catalogue of Microorganisms (GCM) 10K type strain sequencing project: providing services to taxonomists for standard genome sequencing and annotation.</title>
        <authorList>
            <consortium name="The Broad Institute Genomics Platform"/>
            <consortium name="The Broad Institute Genome Sequencing Center for Infectious Disease"/>
            <person name="Wu L."/>
            <person name="Ma J."/>
        </authorList>
    </citation>
    <scope>NUCLEOTIDE SEQUENCE [LARGE SCALE GENOMIC DNA]</scope>
    <source>
        <strain evidence="3">CGMCC 1.3240</strain>
    </source>
</reference>
<sequence length="434" mass="47347">MRKVDTAVIGGGMAGFLAAVELSKANKSVVLLEKSGQFGGRAMTVNKKGALFNLGGHALYRGGEAYAMLQEFGVKLDGGVPLAAGSAIWRDSLVPLPGDPLTLLTSKLLSLPEKFAFGRFMIRLGRLNAAAMPAVSLRVWAESEIRLPMVRHLFYALCRTATYSRDIDYQLTGPVIQQIQRSLKSSVLYIDGGWQSIIHALRGLAEAGGVTVLNHQHVREIEYDNRVRKLRMECGDTLEVDKVISTLSPAETIKLLRGDAEHTALHRWAAQARPITAACLDLCLRKLPVAGRHFAIGIDQPVFFTNHSRAAKLSGDGSVVVHLIKYNGPGRSDSALDRALLEDTMSQLHPGWQKEVVAEQYLPHITVAGDHMHTGRTDLRPGPAVPEIGGLYAAGDWASHGEMLVDAAAASARRAVQQLLREESHEQEPEYSYR</sequence>
<evidence type="ECO:0000313" key="2">
    <source>
        <dbReference type="EMBL" id="MFC5652509.1"/>
    </source>
</evidence>
<dbReference type="PANTHER" id="PTHR43734">
    <property type="entry name" value="PHYTOENE DESATURASE"/>
    <property type="match status" value="1"/>
</dbReference>
<proteinExistence type="predicted"/>
<evidence type="ECO:0000259" key="1">
    <source>
        <dbReference type="Pfam" id="PF01593"/>
    </source>
</evidence>
<dbReference type="Pfam" id="PF01593">
    <property type="entry name" value="Amino_oxidase"/>
    <property type="match status" value="1"/>
</dbReference>
<dbReference type="SUPFAM" id="SSF51905">
    <property type="entry name" value="FAD/NAD(P)-binding domain"/>
    <property type="match status" value="1"/>
</dbReference>
<dbReference type="Gene3D" id="3.50.50.60">
    <property type="entry name" value="FAD/NAD(P)-binding domain"/>
    <property type="match status" value="1"/>
</dbReference>
<dbReference type="InterPro" id="IPR002937">
    <property type="entry name" value="Amino_oxidase"/>
</dbReference>
<gene>
    <name evidence="2" type="ORF">ACFPYJ_26000</name>
</gene>
<organism evidence="2 3">
    <name type="scientific">Paenibacillus solisilvae</name>
    <dbReference type="NCBI Taxonomy" id="2486751"/>
    <lineage>
        <taxon>Bacteria</taxon>
        <taxon>Bacillati</taxon>
        <taxon>Bacillota</taxon>
        <taxon>Bacilli</taxon>
        <taxon>Bacillales</taxon>
        <taxon>Paenibacillaceae</taxon>
        <taxon>Paenibacillus</taxon>
    </lineage>
</organism>
<keyword evidence="3" id="KW-1185">Reference proteome</keyword>
<accession>A0ABW0W639</accession>
<dbReference type="RefSeq" id="WP_379191151.1">
    <property type="nucleotide sequence ID" value="NZ_JBHSOW010000098.1"/>
</dbReference>
<protein>
    <submittedName>
        <fullName evidence="2">Phytoene desaturase family protein</fullName>
    </submittedName>
</protein>
<name>A0ABW0W639_9BACL</name>
<comment type="caution">
    <text evidence="2">The sequence shown here is derived from an EMBL/GenBank/DDBJ whole genome shotgun (WGS) entry which is preliminary data.</text>
</comment>
<dbReference type="PANTHER" id="PTHR43734:SF4">
    <property type="entry name" value="AMINE OXIDASE DOMAIN-CONTAINING PROTEIN"/>
    <property type="match status" value="1"/>
</dbReference>
<dbReference type="Proteomes" id="UP001596047">
    <property type="component" value="Unassembled WGS sequence"/>
</dbReference>